<proteinExistence type="predicted"/>
<sequence length="667" mass="71785">MLSADDAIWMRARPQTDPGTSERDPTATQRPGCSTCSINTLGEPAAVLDAQHVSRPAAREHTVHGVDVLARHIDRPVTLDAMARMLVPETHGWLIGTLLAAAADGHVDVFDSACAAANGLSKHEDGPADGGGAASYSGVCSQEKRRAAALLVDRLVRSAIDGDNVDILDRLATVPLFGAGPVDMTGEDKMRRAFNAQSLAVIAYLHQLDAGSAHIDARPCCDTAMGDQAWHLASPSVIEWMRRHNCSAYRPCTVKDVTRAIRQGRSLMATWMLSNGAPHPERDDLWRAVCECACAGHAATIDAVIDAGLLSCRWPALIGAAQGGHTALIDSISELGRLPQCACHPVPRDTLQAMLFAALPRNRLGVVEWIAACDPSLFNADVMWRAIVTSAPDTVRAVECVMTVPFDWQGALCLIMAKSTVSMLDLALSRGAVIDSALIVSALPMRDTLMVGHLCHVAGDGVMQHAVDMAYAVHGTRAASFACAVARRLPHLAYAQAVLHPHQPAPRPCECPGWADEAAARNDPDETPCDAGAVTLSVAFCGDRDGNAEAVDSMQGRRRQQRRQQIDRQPSRSATHTISAPDIRDQNAQGDSSELPAEQGRDTDVASARADDNDDDVSDHGERVVWTTRMLLRIALIGRRRRAHPPRDPRPRKRRRQLRALSLAVAV</sequence>
<feature type="region of interest" description="Disordered" evidence="1">
    <location>
        <begin position="1"/>
        <end position="31"/>
    </location>
</feature>
<dbReference type="EMBL" id="ON887157">
    <property type="protein sequence ID" value="WBR14199.1"/>
    <property type="molecule type" value="Genomic_DNA"/>
</dbReference>
<gene>
    <name evidence="2" type="ORF">pkur_cds_24</name>
</gene>
<protein>
    <recommendedName>
        <fullName evidence="4">Ankyrin repeat domain containing protein</fullName>
    </recommendedName>
</protein>
<evidence type="ECO:0008006" key="4">
    <source>
        <dbReference type="Google" id="ProtNLM"/>
    </source>
</evidence>
<accession>A0AA95EHP6</accession>
<evidence type="ECO:0000313" key="3">
    <source>
        <dbReference type="Proteomes" id="UP001185135"/>
    </source>
</evidence>
<dbReference type="Proteomes" id="UP001185135">
    <property type="component" value="Segment"/>
</dbReference>
<evidence type="ECO:0000256" key="1">
    <source>
        <dbReference type="SAM" id="MobiDB-lite"/>
    </source>
</evidence>
<organism evidence="2 3">
    <name type="scientific">Pandoravirus kuranda</name>
    <dbReference type="NCBI Taxonomy" id="3019033"/>
    <lineage>
        <taxon>Viruses</taxon>
        <taxon>Pandoravirus</taxon>
    </lineage>
</organism>
<evidence type="ECO:0000313" key="2">
    <source>
        <dbReference type="EMBL" id="WBR14199.1"/>
    </source>
</evidence>
<feature type="region of interest" description="Disordered" evidence="1">
    <location>
        <begin position="549"/>
        <end position="621"/>
    </location>
</feature>
<name>A0AA95EHP6_9VIRU</name>
<reference evidence="2" key="1">
    <citation type="submission" date="2022-06" db="EMBL/GenBank/DDBJ databases">
        <authorList>
            <person name="Legendre M."/>
            <person name="Claverie J.-M."/>
            <person name="Alempic J.-M."/>
            <person name="Abergel C."/>
        </authorList>
    </citation>
    <scope>NUCLEOTIDE SEQUENCE</scope>
    <source>
        <strain evidence="2">Kuranda</strain>
    </source>
</reference>